<dbReference type="AlphaFoldDB" id="A0A8R7R188"/>
<reference evidence="2" key="1">
    <citation type="journal article" date="2013" name="Nature">
        <title>Draft genome of the wheat A-genome progenitor Triticum urartu.</title>
        <authorList>
            <person name="Ling H.Q."/>
            <person name="Zhao S."/>
            <person name="Liu D."/>
            <person name="Wang J."/>
            <person name="Sun H."/>
            <person name="Zhang C."/>
            <person name="Fan H."/>
            <person name="Li D."/>
            <person name="Dong L."/>
            <person name="Tao Y."/>
            <person name="Gao C."/>
            <person name="Wu H."/>
            <person name="Li Y."/>
            <person name="Cui Y."/>
            <person name="Guo X."/>
            <person name="Zheng S."/>
            <person name="Wang B."/>
            <person name="Yu K."/>
            <person name="Liang Q."/>
            <person name="Yang W."/>
            <person name="Lou X."/>
            <person name="Chen J."/>
            <person name="Feng M."/>
            <person name="Jian J."/>
            <person name="Zhang X."/>
            <person name="Luo G."/>
            <person name="Jiang Y."/>
            <person name="Liu J."/>
            <person name="Wang Z."/>
            <person name="Sha Y."/>
            <person name="Zhang B."/>
            <person name="Wu H."/>
            <person name="Tang D."/>
            <person name="Shen Q."/>
            <person name="Xue P."/>
            <person name="Zou S."/>
            <person name="Wang X."/>
            <person name="Liu X."/>
            <person name="Wang F."/>
            <person name="Yang Y."/>
            <person name="An X."/>
            <person name="Dong Z."/>
            <person name="Zhang K."/>
            <person name="Zhang X."/>
            <person name="Luo M.C."/>
            <person name="Dvorak J."/>
            <person name="Tong Y."/>
            <person name="Wang J."/>
            <person name="Yang H."/>
            <person name="Li Z."/>
            <person name="Wang D."/>
            <person name="Zhang A."/>
            <person name="Wang J."/>
        </authorList>
    </citation>
    <scope>NUCLEOTIDE SEQUENCE</scope>
    <source>
        <strain evidence="2">cv. G1812</strain>
    </source>
</reference>
<accession>A0A8R7R188</accession>
<name>A0A8R7R188_TRIUA</name>
<gene>
    <name evidence="1" type="primary">LOC125521472</name>
</gene>
<sequence>RGGTRGAPLVSLLLAPPRQRLDLGASPSSSTPRAKCYPPAACRSSHCSPLRPIGPVAMATSSSNSNPFSFALRGLRDREGGDCGSYYSIPDLGDQRIGGCREDHGLGEDLPGAS</sequence>
<reference evidence="1" key="2">
    <citation type="submission" date="2018-03" db="EMBL/GenBank/DDBJ databases">
        <title>The Triticum urartu genome reveals the dynamic nature of wheat genome evolution.</title>
        <authorList>
            <person name="Ling H."/>
            <person name="Ma B."/>
            <person name="Shi X."/>
            <person name="Liu H."/>
            <person name="Dong L."/>
            <person name="Sun H."/>
            <person name="Cao Y."/>
            <person name="Gao Q."/>
            <person name="Zheng S."/>
            <person name="Li Y."/>
            <person name="Yu Y."/>
            <person name="Du H."/>
            <person name="Qi M."/>
            <person name="Li Y."/>
            <person name="Yu H."/>
            <person name="Cui Y."/>
            <person name="Wang N."/>
            <person name="Chen C."/>
            <person name="Wu H."/>
            <person name="Zhao Y."/>
            <person name="Zhang J."/>
            <person name="Li Y."/>
            <person name="Zhou W."/>
            <person name="Zhang B."/>
            <person name="Hu W."/>
            <person name="Eijk M."/>
            <person name="Tang J."/>
            <person name="Witsenboer H."/>
            <person name="Zhao S."/>
            <person name="Li Z."/>
            <person name="Zhang A."/>
            <person name="Wang D."/>
            <person name="Liang C."/>
        </authorList>
    </citation>
    <scope>NUCLEOTIDE SEQUENCE [LARGE SCALE GENOMIC DNA]</scope>
    <source>
        <strain evidence="1">cv. G1812</strain>
    </source>
</reference>
<keyword evidence="2" id="KW-1185">Reference proteome</keyword>
<organism evidence="1 2">
    <name type="scientific">Triticum urartu</name>
    <name type="common">Red wild einkorn</name>
    <name type="synonym">Crithodium urartu</name>
    <dbReference type="NCBI Taxonomy" id="4572"/>
    <lineage>
        <taxon>Eukaryota</taxon>
        <taxon>Viridiplantae</taxon>
        <taxon>Streptophyta</taxon>
        <taxon>Embryophyta</taxon>
        <taxon>Tracheophyta</taxon>
        <taxon>Spermatophyta</taxon>
        <taxon>Magnoliopsida</taxon>
        <taxon>Liliopsida</taxon>
        <taxon>Poales</taxon>
        <taxon>Poaceae</taxon>
        <taxon>BOP clade</taxon>
        <taxon>Pooideae</taxon>
        <taxon>Triticodae</taxon>
        <taxon>Triticeae</taxon>
        <taxon>Triticinae</taxon>
        <taxon>Triticum</taxon>
    </lineage>
</organism>
<protein>
    <submittedName>
        <fullName evidence="1">Uncharacterized protein</fullName>
    </submittedName>
</protein>
<reference evidence="1" key="3">
    <citation type="submission" date="2022-06" db="UniProtKB">
        <authorList>
            <consortium name="EnsemblPlants"/>
        </authorList>
    </citation>
    <scope>IDENTIFICATION</scope>
</reference>
<dbReference type="Proteomes" id="UP000015106">
    <property type="component" value="Chromosome 7"/>
</dbReference>
<proteinExistence type="predicted"/>
<evidence type="ECO:0000313" key="2">
    <source>
        <dbReference type="Proteomes" id="UP000015106"/>
    </source>
</evidence>
<dbReference type="EnsemblPlants" id="TuG1812G0700002360.01.T05">
    <property type="protein sequence ID" value="TuG1812G0700002360.01.T05"/>
    <property type="gene ID" value="TuG1812G0700002360.01"/>
</dbReference>
<evidence type="ECO:0000313" key="1">
    <source>
        <dbReference type="EnsemblPlants" id="TuG1812G0700002360.01.T05"/>
    </source>
</evidence>
<dbReference type="Gramene" id="TuG1812G0700002360.01.T05">
    <property type="protein sequence ID" value="TuG1812G0700002360.01.T05"/>
    <property type="gene ID" value="TuG1812G0700002360.01"/>
</dbReference>